<evidence type="ECO:0000259" key="5">
    <source>
        <dbReference type="Pfam" id="PF05161"/>
    </source>
</evidence>
<dbReference type="Pfam" id="PF05161">
    <property type="entry name" value="MOFRL"/>
    <property type="match status" value="1"/>
</dbReference>
<dbReference type="InterPro" id="IPR037035">
    <property type="entry name" value="GK-like_C_sf"/>
</dbReference>
<dbReference type="SUPFAM" id="SSF82544">
    <property type="entry name" value="GckA/TtuD-like"/>
    <property type="match status" value="1"/>
</dbReference>
<dbReference type="AlphaFoldDB" id="A0A848CL93"/>
<dbReference type="RefSeq" id="WP_168936424.1">
    <property type="nucleotide sequence ID" value="NZ_CAMDEI010000050.1"/>
</dbReference>
<dbReference type="EMBL" id="JABAFY010000068">
    <property type="protein sequence ID" value="NME53123.1"/>
    <property type="molecule type" value="Genomic_DNA"/>
</dbReference>
<accession>A0A848CL93</accession>
<feature type="domain" description="MOFRL-associated" evidence="6">
    <location>
        <begin position="11"/>
        <end position="247"/>
    </location>
</feature>
<dbReference type="GO" id="GO:0005737">
    <property type="term" value="C:cytoplasm"/>
    <property type="evidence" value="ECO:0007669"/>
    <property type="project" value="TreeGrafter"/>
</dbReference>
<organism evidence="7 8">
    <name type="scientific">Desulfovibrio piger</name>
    <dbReference type="NCBI Taxonomy" id="901"/>
    <lineage>
        <taxon>Bacteria</taxon>
        <taxon>Pseudomonadati</taxon>
        <taxon>Thermodesulfobacteriota</taxon>
        <taxon>Desulfovibrionia</taxon>
        <taxon>Desulfovibrionales</taxon>
        <taxon>Desulfovibrionaceae</taxon>
        <taxon>Desulfovibrio</taxon>
    </lineage>
</organism>
<evidence type="ECO:0000313" key="8">
    <source>
        <dbReference type="Proteomes" id="UP000522333"/>
    </source>
</evidence>
<protein>
    <submittedName>
        <fullName evidence="7">DUF4147 domain-containing protein</fullName>
    </submittedName>
</protein>
<name>A0A848CL93_9BACT</name>
<reference evidence="7 8" key="1">
    <citation type="submission" date="2020-04" db="EMBL/GenBank/DDBJ databases">
        <authorList>
            <person name="Hitch T.C.A."/>
            <person name="Wylensek D."/>
            <person name="Clavel T."/>
        </authorList>
    </citation>
    <scope>NUCLEOTIDE SEQUENCE [LARGE SCALE GENOMIC DNA]</scope>
    <source>
        <strain evidence="7 8">PG-251-APC-1</strain>
    </source>
</reference>
<comment type="caution">
    <text evidence="7">The sequence shown here is derived from an EMBL/GenBank/DDBJ whole genome shotgun (WGS) entry which is preliminary data.</text>
</comment>
<dbReference type="Pfam" id="PF13660">
    <property type="entry name" value="DUF4147"/>
    <property type="match status" value="1"/>
</dbReference>
<feature type="domain" description="MOFRL" evidence="5">
    <location>
        <begin position="330"/>
        <end position="433"/>
    </location>
</feature>
<dbReference type="Gene3D" id="3.40.50.10180">
    <property type="entry name" value="Glycerate kinase, MOFRL-like N-terminal domain"/>
    <property type="match status" value="1"/>
</dbReference>
<keyword evidence="4" id="KW-0067">ATP-binding</keyword>
<evidence type="ECO:0000256" key="1">
    <source>
        <dbReference type="ARBA" id="ARBA00022679"/>
    </source>
</evidence>
<evidence type="ECO:0000256" key="3">
    <source>
        <dbReference type="ARBA" id="ARBA00022777"/>
    </source>
</evidence>
<dbReference type="InterPro" id="IPR039760">
    <property type="entry name" value="MOFRL_protein"/>
</dbReference>
<dbReference type="InterPro" id="IPR025286">
    <property type="entry name" value="MOFRL_assoc_dom"/>
</dbReference>
<dbReference type="GO" id="GO:0008887">
    <property type="term" value="F:glycerate kinase activity"/>
    <property type="evidence" value="ECO:0007669"/>
    <property type="project" value="InterPro"/>
</dbReference>
<dbReference type="Proteomes" id="UP000522333">
    <property type="component" value="Unassembled WGS sequence"/>
</dbReference>
<dbReference type="InterPro" id="IPR007835">
    <property type="entry name" value="MOFRL"/>
</dbReference>
<dbReference type="PANTHER" id="PTHR12227">
    <property type="entry name" value="GLYCERATE KINASE"/>
    <property type="match status" value="1"/>
</dbReference>
<evidence type="ECO:0000313" key="7">
    <source>
        <dbReference type="EMBL" id="NME53123.1"/>
    </source>
</evidence>
<gene>
    <name evidence="7" type="ORF">HF854_11505</name>
</gene>
<proteinExistence type="predicted"/>
<dbReference type="PANTHER" id="PTHR12227:SF0">
    <property type="entry name" value="GLYCERATE KINASE"/>
    <property type="match status" value="1"/>
</dbReference>
<dbReference type="GO" id="GO:0005524">
    <property type="term" value="F:ATP binding"/>
    <property type="evidence" value="ECO:0007669"/>
    <property type="project" value="UniProtKB-KW"/>
</dbReference>
<keyword evidence="3" id="KW-0418">Kinase</keyword>
<keyword evidence="1" id="KW-0808">Transferase</keyword>
<evidence type="ECO:0000256" key="4">
    <source>
        <dbReference type="ARBA" id="ARBA00022840"/>
    </source>
</evidence>
<evidence type="ECO:0000259" key="6">
    <source>
        <dbReference type="Pfam" id="PF13660"/>
    </source>
</evidence>
<sequence>MELEARKAVLYSIFDAGVRAVAPDAALMRHVCLEGDSLLVDGKRWPLPRRGRLLVLGAGKGVAPMGAAVEELLEDRIHSGLLVVKYGHGLPLRQITQVEAAHPVPDAAGAAATQALLELAAGTTTDDLVLCLLTGGASALTPAPVPGVTLEDMQQVTELLLRSGATIAELNAVRKHLSRFSGGQLARTAAPAGVVSVIVSDVVGDALDVIASGPTAPDASTFADCMDILARYELAPAMPPAVLDHLQKGCLRQNAETPKPGDALFRHVQNALVATNRQALDAAAEQARQQGFRPVILTDKMVGEAREQAALLVAQARRMAAELPADAQPLCLLAGGETTVTLRGGGRGGRNQEMALAASLALQDCPHVCALFAGTDGTDGPTDAAGGCAWAGNLAVTGMEQARHALEKNDSYPILHHCGALLRTGPTRTNVMDLAVLLVWPEKAQ</sequence>
<dbReference type="Gene3D" id="3.40.1480.10">
    <property type="entry name" value="MOFRL domain"/>
    <property type="match status" value="1"/>
</dbReference>
<evidence type="ECO:0000256" key="2">
    <source>
        <dbReference type="ARBA" id="ARBA00022741"/>
    </source>
</evidence>
<dbReference type="FunFam" id="3.40.50.10180:FF:000001">
    <property type="entry name" value="Glycerate kinase"/>
    <property type="match status" value="1"/>
</dbReference>
<keyword evidence="2" id="KW-0547">Nucleotide-binding</keyword>
<dbReference type="InterPro" id="IPR038614">
    <property type="entry name" value="GK_N_sf"/>
</dbReference>